<feature type="transmembrane region" description="Helical" evidence="6">
    <location>
        <begin position="291"/>
        <end position="311"/>
    </location>
</feature>
<keyword evidence="5 6" id="KW-0472">Membrane</keyword>
<dbReference type="GO" id="GO:0044341">
    <property type="term" value="P:sodium-dependent phosphate transport"/>
    <property type="evidence" value="ECO:0007669"/>
    <property type="project" value="InterPro"/>
</dbReference>
<gene>
    <name evidence="7" type="ORF">SAMN06269250_6258</name>
</gene>
<keyword evidence="8" id="KW-1185">Reference proteome</keyword>
<dbReference type="EMBL" id="OCNH01000009">
    <property type="protein sequence ID" value="SOD99050.1"/>
    <property type="molecule type" value="Genomic_DNA"/>
</dbReference>
<keyword evidence="4 6" id="KW-1133">Transmembrane helix</keyword>
<feature type="transmembrane region" description="Helical" evidence="6">
    <location>
        <begin position="91"/>
        <end position="110"/>
    </location>
</feature>
<evidence type="ECO:0000256" key="3">
    <source>
        <dbReference type="ARBA" id="ARBA00022692"/>
    </source>
</evidence>
<evidence type="ECO:0000256" key="6">
    <source>
        <dbReference type="SAM" id="Phobius"/>
    </source>
</evidence>
<dbReference type="Proteomes" id="UP000219452">
    <property type="component" value="Unassembled WGS sequence"/>
</dbReference>
<dbReference type="GO" id="GO:0005886">
    <property type="term" value="C:plasma membrane"/>
    <property type="evidence" value="ECO:0007669"/>
    <property type="project" value="UniProtKB-SubCell"/>
</dbReference>
<evidence type="ECO:0000313" key="8">
    <source>
        <dbReference type="Proteomes" id="UP000219452"/>
    </source>
</evidence>
<evidence type="ECO:0000256" key="2">
    <source>
        <dbReference type="ARBA" id="ARBA00022475"/>
    </source>
</evidence>
<protein>
    <submittedName>
        <fullName evidence="7">Phosphate:Na+ symporter</fullName>
    </submittedName>
</protein>
<keyword evidence="2" id="KW-1003">Cell membrane</keyword>
<evidence type="ECO:0000313" key="7">
    <source>
        <dbReference type="EMBL" id="SOD99050.1"/>
    </source>
</evidence>
<organism evidence="7 8">
    <name type="scientific">Spirosoma fluviale</name>
    <dbReference type="NCBI Taxonomy" id="1597977"/>
    <lineage>
        <taxon>Bacteria</taxon>
        <taxon>Pseudomonadati</taxon>
        <taxon>Bacteroidota</taxon>
        <taxon>Cytophagia</taxon>
        <taxon>Cytophagales</taxon>
        <taxon>Cytophagaceae</taxon>
        <taxon>Spirosoma</taxon>
    </lineage>
</organism>
<keyword evidence="3 6" id="KW-0812">Transmembrane</keyword>
<sequence length="330" mass="35089">MTIPKRQSMQVYLPVVLPLLSGLVLFLFAVNYLSDGLKAISGDKLNDWLSRFTRNVVTGILTGIAITTLLDSSSVVIIMTIALVNARSLTFRQALGVVLGANIGTTFSSQLIAFDIGQWAGLPMAVGLGLMMLGRRDQLTQCGQVLVGLGMLFLGLYLMEEAVEPLKKMPAVSRWMQGLDNPWWGALIGAGATVVLQSSSATVGMAIILVGQQLLDLSAGIALMMGAELGTCADTLLASVGRSRAALRTGLFHLSFNLLSILAGLLLILPFSQLVLWVSAGAKPERQLANAHVLFNVVGVLAVAALVPFVANRLEQWLPDKPEQPAPAES</sequence>
<dbReference type="GO" id="GO:0005436">
    <property type="term" value="F:sodium:phosphate symporter activity"/>
    <property type="evidence" value="ECO:0007669"/>
    <property type="project" value="InterPro"/>
</dbReference>
<proteinExistence type="predicted"/>
<reference evidence="8" key="1">
    <citation type="submission" date="2017-09" db="EMBL/GenBank/DDBJ databases">
        <authorList>
            <person name="Varghese N."/>
            <person name="Submissions S."/>
        </authorList>
    </citation>
    <scope>NUCLEOTIDE SEQUENCE [LARGE SCALE GENOMIC DNA]</scope>
    <source>
        <strain evidence="8">DSM 29961</strain>
    </source>
</reference>
<dbReference type="Pfam" id="PF02690">
    <property type="entry name" value="Na_Pi_cotrans"/>
    <property type="match status" value="2"/>
</dbReference>
<feature type="transmembrane region" description="Helical" evidence="6">
    <location>
        <begin position="56"/>
        <end position="84"/>
    </location>
</feature>
<name>A0A286GU69_9BACT</name>
<dbReference type="AlphaFoldDB" id="A0A286GU69"/>
<feature type="transmembrane region" description="Helical" evidence="6">
    <location>
        <begin position="258"/>
        <end position="279"/>
    </location>
</feature>
<dbReference type="PANTHER" id="PTHR10010:SF46">
    <property type="entry name" value="SODIUM-DEPENDENT PHOSPHATE TRANSPORT PROTEIN 2B"/>
    <property type="match status" value="1"/>
</dbReference>
<dbReference type="PANTHER" id="PTHR10010">
    <property type="entry name" value="SOLUTE CARRIER FAMILY 34 SODIUM PHOSPHATE , MEMBER 2-RELATED"/>
    <property type="match status" value="1"/>
</dbReference>
<evidence type="ECO:0000256" key="4">
    <source>
        <dbReference type="ARBA" id="ARBA00022989"/>
    </source>
</evidence>
<accession>A0A286GU69</accession>
<feature type="transmembrane region" description="Helical" evidence="6">
    <location>
        <begin position="12"/>
        <end position="33"/>
    </location>
</feature>
<dbReference type="NCBIfam" id="NF037997">
    <property type="entry name" value="Na_Pi_symport"/>
    <property type="match status" value="1"/>
</dbReference>
<feature type="transmembrane region" description="Helical" evidence="6">
    <location>
        <begin position="145"/>
        <end position="163"/>
    </location>
</feature>
<feature type="transmembrane region" description="Helical" evidence="6">
    <location>
        <begin position="217"/>
        <end position="238"/>
    </location>
</feature>
<feature type="transmembrane region" description="Helical" evidence="6">
    <location>
        <begin position="183"/>
        <end position="210"/>
    </location>
</feature>
<dbReference type="InterPro" id="IPR003841">
    <property type="entry name" value="Na/Pi_transpt"/>
</dbReference>
<evidence type="ECO:0000256" key="1">
    <source>
        <dbReference type="ARBA" id="ARBA00004651"/>
    </source>
</evidence>
<comment type="subcellular location">
    <subcellularLocation>
        <location evidence="1">Cell membrane</location>
        <topology evidence="1">Multi-pass membrane protein</topology>
    </subcellularLocation>
</comment>
<evidence type="ECO:0000256" key="5">
    <source>
        <dbReference type="ARBA" id="ARBA00023136"/>
    </source>
</evidence>